<dbReference type="PANTHER" id="PTHR10513:SF46">
    <property type="entry name" value="DEOXYGUANOSINE KINASE"/>
    <property type="match status" value="1"/>
</dbReference>
<feature type="binding site" evidence="2">
    <location>
        <begin position="16"/>
        <end position="24"/>
    </location>
    <ligand>
        <name>ATP</name>
        <dbReference type="ChEBI" id="CHEBI:30616"/>
    </ligand>
</feature>
<evidence type="ECO:0000259" key="3">
    <source>
        <dbReference type="Pfam" id="PF01712"/>
    </source>
</evidence>
<keyword evidence="2" id="KW-0067">ATP-binding</keyword>
<keyword evidence="2" id="KW-0547">Nucleotide-binding</keyword>
<feature type="domain" description="Deoxynucleoside kinase" evidence="3">
    <location>
        <begin position="12"/>
        <end position="203"/>
    </location>
</feature>
<reference evidence="4 5" key="1">
    <citation type="submission" date="2018-05" db="EMBL/GenBank/DDBJ databases">
        <title>Lujinxingia marina gen. nov. sp. nov., a new facultative anaerobic member of the class Deltaproteobacteria, and proposal of Lujinxingaceae fam. nov.</title>
        <authorList>
            <person name="Li C.-M."/>
        </authorList>
    </citation>
    <scope>NUCLEOTIDE SEQUENCE [LARGE SCALE GENOMIC DNA]</scope>
    <source>
        <strain evidence="4 5">B210</strain>
    </source>
</reference>
<keyword evidence="5" id="KW-1185">Reference proteome</keyword>
<dbReference type="InterPro" id="IPR002624">
    <property type="entry name" value="DCK/DGK"/>
</dbReference>
<dbReference type="EMBL" id="QHKO01000009">
    <property type="protein sequence ID" value="RAL20645.1"/>
    <property type="molecule type" value="Genomic_DNA"/>
</dbReference>
<comment type="caution">
    <text evidence="4">The sequence shown here is derived from an EMBL/GenBank/DDBJ whole genome shotgun (WGS) entry which is preliminary data.</text>
</comment>
<dbReference type="InterPro" id="IPR031314">
    <property type="entry name" value="DNK_dom"/>
</dbReference>
<feature type="active site" description="Proton acceptor" evidence="1">
    <location>
        <position position="90"/>
    </location>
</feature>
<protein>
    <submittedName>
        <fullName evidence="4">Deoxynucleoside kinase</fullName>
    </submittedName>
</protein>
<dbReference type="PANTHER" id="PTHR10513">
    <property type="entry name" value="DEOXYNUCLEOSIDE KINASE"/>
    <property type="match status" value="1"/>
</dbReference>
<dbReference type="GO" id="GO:0005524">
    <property type="term" value="F:ATP binding"/>
    <property type="evidence" value="ECO:0007669"/>
    <property type="project" value="UniProtKB-KW"/>
</dbReference>
<dbReference type="Gene3D" id="3.40.50.300">
    <property type="entry name" value="P-loop containing nucleotide triphosphate hydrolases"/>
    <property type="match status" value="1"/>
</dbReference>
<name>A0A328C7V8_9DELT</name>
<dbReference type="InterPro" id="IPR050566">
    <property type="entry name" value="Deoxyribonucleoside_kinase"/>
</dbReference>
<evidence type="ECO:0000256" key="1">
    <source>
        <dbReference type="PIRSR" id="PIRSR000705-1"/>
    </source>
</evidence>
<evidence type="ECO:0000313" key="4">
    <source>
        <dbReference type="EMBL" id="RAL20645.1"/>
    </source>
</evidence>
<keyword evidence="4" id="KW-0808">Transferase</keyword>
<dbReference type="Pfam" id="PF01712">
    <property type="entry name" value="dNK"/>
    <property type="match status" value="1"/>
</dbReference>
<dbReference type="InterPro" id="IPR027417">
    <property type="entry name" value="P-loop_NTPase"/>
</dbReference>
<dbReference type="SUPFAM" id="SSF52540">
    <property type="entry name" value="P-loop containing nucleoside triphosphate hydrolases"/>
    <property type="match status" value="1"/>
</dbReference>
<dbReference type="GO" id="GO:0019136">
    <property type="term" value="F:deoxynucleoside kinase activity"/>
    <property type="evidence" value="ECO:0007669"/>
    <property type="project" value="InterPro"/>
</dbReference>
<feature type="binding site" evidence="2">
    <location>
        <begin position="142"/>
        <end position="146"/>
    </location>
    <ligand>
        <name>ATP</name>
        <dbReference type="ChEBI" id="CHEBI:30616"/>
    </ligand>
</feature>
<dbReference type="OrthoDB" id="9776634at2"/>
<proteinExistence type="predicted"/>
<dbReference type="Proteomes" id="UP000249169">
    <property type="component" value="Unassembled WGS sequence"/>
</dbReference>
<accession>A0A328C7V8</accession>
<dbReference type="CDD" id="cd01673">
    <property type="entry name" value="dNK"/>
    <property type="match status" value="1"/>
</dbReference>
<organism evidence="4 5">
    <name type="scientific">Lujinxingia litoralis</name>
    <dbReference type="NCBI Taxonomy" id="2211119"/>
    <lineage>
        <taxon>Bacteria</taxon>
        <taxon>Deltaproteobacteria</taxon>
        <taxon>Bradymonadales</taxon>
        <taxon>Lujinxingiaceae</taxon>
        <taxon>Lujinxingia</taxon>
    </lineage>
</organism>
<evidence type="ECO:0000313" key="5">
    <source>
        <dbReference type="Proteomes" id="UP000249169"/>
    </source>
</evidence>
<dbReference type="AlphaFoldDB" id="A0A328C7V8"/>
<dbReference type="PIRSF" id="PIRSF000705">
    <property type="entry name" value="DNK"/>
    <property type="match status" value="1"/>
</dbReference>
<evidence type="ECO:0000256" key="2">
    <source>
        <dbReference type="PIRSR" id="PIRSR000705-3"/>
    </source>
</evidence>
<gene>
    <name evidence="4" type="ORF">DL240_16320</name>
</gene>
<dbReference type="GO" id="GO:0005737">
    <property type="term" value="C:cytoplasm"/>
    <property type="evidence" value="ECO:0007669"/>
    <property type="project" value="TreeGrafter"/>
</dbReference>
<sequence>MPAAVSESPRYIVVEGPIGVGKTTLVNRLAARFNARTVLEIFEENPFLARFYEDKERYAFQTEMFFLLSRYRQQEEFAQSDLFSPLSVSDYLFVKCRLFASLTLSDHELTLYDRMYSILSTQVPRPDVVVHLHAPLEVLMGRINQRGRSYEKDMDPEYIDRLRRLYHNFFAHYDDAPLIEIDTSDIDFSRDDQAVEDLMAQITACHRQAIQPPVALEF</sequence>
<keyword evidence="4" id="KW-0418">Kinase</keyword>